<dbReference type="InterPro" id="IPR014124">
    <property type="entry name" value="Pept_S26A_Sod_Ni_maturase"/>
</dbReference>
<dbReference type="Gene3D" id="2.10.109.10">
    <property type="entry name" value="Umud Fragment, subunit A"/>
    <property type="match status" value="1"/>
</dbReference>
<dbReference type="GO" id="GO:0006465">
    <property type="term" value="P:signal peptide processing"/>
    <property type="evidence" value="ECO:0007669"/>
    <property type="project" value="InterPro"/>
</dbReference>
<evidence type="ECO:0000256" key="3">
    <source>
        <dbReference type="ARBA" id="ARBA00022692"/>
    </source>
</evidence>
<reference evidence="8 9" key="1">
    <citation type="journal article" date="2003" name="Nature">
        <title>Genome divergence in two Prochlorococcus ecotypes reflects oceanic niche differentiation.</title>
        <authorList>
            <person name="Rocap G."/>
            <person name="Larimer F.W."/>
            <person name="Lamerdin J.E."/>
            <person name="Malfatti S."/>
            <person name="Chain P."/>
            <person name="Ahlgren N.A."/>
            <person name="Arellano A."/>
            <person name="Coleman M."/>
            <person name="Hauser L."/>
            <person name="Hess W.R."/>
            <person name="Johnson Z.I."/>
            <person name="Land M.L."/>
            <person name="Lindell D."/>
            <person name="Post A.F."/>
            <person name="Regala W."/>
            <person name="Shah M."/>
            <person name="Shaw S.L."/>
            <person name="Steglich C."/>
            <person name="Sullivan M.B."/>
            <person name="Ting C.S."/>
            <person name="Tolonen A."/>
            <person name="Webb E.A."/>
            <person name="Zinser E.R."/>
            <person name="Chisholm S.W."/>
        </authorList>
    </citation>
    <scope>NUCLEOTIDE SEQUENCE [LARGE SCALE GENOMIC DNA]</scope>
    <source>
        <strain evidence="9">MIT 9313</strain>
    </source>
</reference>
<feature type="domain" description="Peptidase S26" evidence="7">
    <location>
        <begin position="84"/>
        <end position="112"/>
    </location>
</feature>
<sequence length="118" mass="13134">MMPTANWRSLFLLLSGLRRHARVDGDSMSPSLAPGDLVIFQPITRYDRRLKAGCVVVVRHPLKPATLLIKRLIAINNSGLELRGDNEQASTDSRHFGLVNRDSLLGIAECVWRVPFSA</sequence>
<dbReference type="AlphaFoldDB" id="Q7V8K5"/>
<dbReference type="GO" id="GO:0016020">
    <property type="term" value="C:membrane"/>
    <property type="evidence" value="ECO:0007669"/>
    <property type="project" value="UniProtKB-SubCell"/>
</dbReference>
<keyword evidence="6" id="KW-0472">Membrane</keyword>
<evidence type="ECO:0000313" key="8">
    <source>
        <dbReference type="EMBL" id="CAE20514.1"/>
    </source>
</evidence>
<dbReference type="InterPro" id="IPR037730">
    <property type="entry name" value="IMP2"/>
</dbReference>
<dbReference type="EMBL" id="BX548175">
    <property type="protein sequence ID" value="CAE20514.1"/>
    <property type="molecule type" value="Genomic_DNA"/>
</dbReference>
<dbReference type="GO" id="GO:0004252">
    <property type="term" value="F:serine-type endopeptidase activity"/>
    <property type="evidence" value="ECO:0007669"/>
    <property type="project" value="InterPro"/>
</dbReference>
<keyword evidence="2" id="KW-0645">Protease</keyword>
<dbReference type="NCBIfam" id="TIGR02754">
    <property type="entry name" value="sod_Ni_protease"/>
    <property type="match status" value="1"/>
</dbReference>
<keyword evidence="3" id="KW-0812">Transmembrane</keyword>
<evidence type="ECO:0000256" key="6">
    <source>
        <dbReference type="ARBA" id="ARBA00023136"/>
    </source>
</evidence>
<gene>
    <name evidence="8" type="ordered locus">PMT_0339</name>
</gene>
<keyword evidence="5" id="KW-1133">Transmembrane helix</keyword>
<evidence type="ECO:0000313" key="9">
    <source>
        <dbReference type="Proteomes" id="UP000001423"/>
    </source>
</evidence>
<proteinExistence type="predicted"/>
<comment type="subcellular location">
    <subcellularLocation>
        <location evidence="1">Membrane</location>
        <topology evidence="1">Single-pass membrane protein</topology>
    </subcellularLocation>
</comment>
<keyword evidence="9" id="KW-1185">Reference proteome</keyword>
<dbReference type="KEGG" id="pmt:PMT_0339"/>
<feature type="domain" description="Peptidase S26" evidence="7">
    <location>
        <begin position="12"/>
        <end position="75"/>
    </location>
</feature>
<evidence type="ECO:0000259" key="7">
    <source>
        <dbReference type="Pfam" id="PF10502"/>
    </source>
</evidence>
<accession>Q7V8K5</accession>
<dbReference type="RefSeq" id="WP_011129718.1">
    <property type="nucleotide sequence ID" value="NC_005071.1"/>
</dbReference>
<protein>
    <submittedName>
        <fullName evidence="8">Putative signal peptidase</fullName>
    </submittedName>
</protein>
<organism evidence="8 9">
    <name type="scientific">Prochlorococcus marinus (strain MIT 9313)</name>
    <dbReference type="NCBI Taxonomy" id="74547"/>
    <lineage>
        <taxon>Bacteria</taxon>
        <taxon>Bacillati</taxon>
        <taxon>Cyanobacteriota</taxon>
        <taxon>Cyanophyceae</taxon>
        <taxon>Synechococcales</taxon>
        <taxon>Prochlorococcaceae</taxon>
        <taxon>Prochlorococcus</taxon>
    </lineage>
</organism>
<dbReference type="eggNOG" id="COG0681">
    <property type="taxonomic scope" value="Bacteria"/>
</dbReference>
<evidence type="ECO:0000256" key="1">
    <source>
        <dbReference type="ARBA" id="ARBA00004167"/>
    </source>
</evidence>
<dbReference type="HOGENOM" id="CLU_028723_11_1_3"/>
<dbReference type="PANTHER" id="PTHR46041:SF2">
    <property type="entry name" value="MITOCHONDRIAL INNER MEMBRANE PROTEASE SUBUNIT 2"/>
    <property type="match status" value="1"/>
</dbReference>
<dbReference type="Pfam" id="PF10502">
    <property type="entry name" value="Peptidase_S26"/>
    <property type="match status" value="2"/>
</dbReference>
<name>Q7V8K5_PROMM</name>
<evidence type="ECO:0000256" key="2">
    <source>
        <dbReference type="ARBA" id="ARBA00022670"/>
    </source>
</evidence>
<dbReference type="InterPro" id="IPR036286">
    <property type="entry name" value="LexA/Signal_pep-like_sf"/>
</dbReference>
<evidence type="ECO:0000256" key="4">
    <source>
        <dbReference type="ARBA" id="ARBA00022801"/>
    </source>
</evidence>
<dbReference type="SUPFAM" id="SSF51306">
    <property type="entry name" value="LexA/Signal peptidase"/>
    <property type="match status" value="1"/>
</dbReference>
<evidence type="ECO:0000256" key="5">
    <source>
        <dbReference type="ARBA" id="ARBA00022989"/>
    </source>
</evidence>
<dbReference type="Proteomes" id="UP000001423">
    <property type="component" value="Chromosome"/>
</dbReference>
<dbReference type="CDD" id="cd06530">
    <property type="entry name" value="S26_SPase_I"/>
    <property type="match status" value="1"/>
</dbReference>
<dbReference type="PANTHER" id="PTHR46041">
    <property type="entry name" value="MITOCHONDRIAL INNER MEMBRANE PROTEASE SUBUNIT 2"/>
    <property type="match status" value="1"/>
</dbReference>
<dbReference type="InterPro" id="IPR019533">
    <property type="entry name" value="Peptidase_S26"/>
</dbReference>
<keyword evidence="4" id="KW-0378">Hydrolase</keyword>